<dbReference type="AlphaFoldDB" id="A0A9D1L7M4"/>
<organism evidence="2 3">
    <name type="scientific">Candidatus Fimisoma avicola</name>
    <dbReference type="NCBI Taxonomy" id="2840826"/>
    <lineage>
        <taxon>Bacteria</taxon>
        <taxon>Bacillati</taxon>
        <taxon>Bacillota</taxon>
        <taxon>Clostridia</taxon>
        <taxon>Eubacteriales</taxon>
        <taxon>Candidatus Fimisoma</taxon>
    </lineage>
</organism>
<accession>A0A9D1L7M4</accession>
<name>A0A9D1L7M4_9FIRM</name>
<reference evidence="2" key="1">
    <citation type="submission" date="2020-10" db="EMBL/GenBank/DDBJ databases">
        <authorList>
            <person name="Gilroy R."/>
        </authorList>
    </citation>
    <scope>NUCLEOTIDE SEQUENCE</scope>
    <source>
        <strain evidence="2">11300</strain>
    </source>
</reference>
<evidence type="ECO:0000256" key="1">
    <source>
        <dbReference type="SAM" id="Phobius"/>
    </source>
</evidence>
<proteinExistence type="predicted"/>
<evidence type="ECO:0000313" key="2">
    <source>
        <dbReference type="EMBL" id="HIU26946.1"/>
    </source>
</evidence>
<protein>
    <submittedName>
        <fullName evidence="2">Uncharacterized protein</fullName>
    </submittedName>
</protein>
<comment type="caution">
    <text evidence="2">The sequence shown here is derived from an EMBL/GenBank/DDBJ whole genome shotgun (WGS) entry which is preliminary data.</text>
</comment>
<evidence type="ECO:0000313" key="3">
    <source>
        <dbReference type="Proteomes" id="UP000824091"/>
    </source>
</evidence>
<keyword evidence="1" id="KW-0472">Membrane</keyword>
<feature type="transmembrane region" description="Helical" evidence="1">
    <location>
        <begin position="197"/>
        <end position="216"/>
    </location>
</feature>
<dbReference type="Proteomes" id="UP000824091">
    <property type="component" value="Unassembled WGS sequence"/>
</dbReference>
<keyword evidence="1" id="KW-0812">Transmembrane</keyword>
<sequence length="242" mass="27102">MNKTEKKNVRISKTLIFVIIGLLAVALGFKMYNPQNSERVELFPEGLEDQISLELKDDRTKVSNEIALTGAQAAEGLENIYLIRVNHEDDIAVDLAVNILSATGNMDDVLQIRIYDDTNDQVIYDGGIKELTDRKYEKQNAKNGSGKTDTRYRVSLYLPEGTESSYIDSTAEIELSWSIPESQHDILGKTKSGDVKVILYAFLAMVAITGIVFILMRKHINPAVYSPNKPDTDDEKEPSNRT</sequence>
<dbReference type="EMBL" id="DVMO01000016">
    <property type="protein sequence ID" value="HIU26946.1"/>
    <property type="molecule type" value="Genomic_DNA"/>
</dbReference>
<reference evidence="2" key="2">
    <citation type="journal article" date="2021" name="PeerJ">
        <title>Extensive microbial diversity within the chicken gut microbiome revealed by metagenomics and culture.</title>
        <authorList>
            <person name="Gilroy R."/>
            <person name="Ravi A."/>
            <person name="Getino M."/>
            <person name="Pursley I."/>
            <person name="Horton D.L."/>
            <person name="Alikhan N.F."/>
            <person name="Baker D."/>
            <person name="Gharbi K."/>
            <person name="Hall N."/>
            <person name="Watson M."/>
            <person name="Adriaenssens E.M."/>
            <person name="Foster-Nyarko E."/>
            <person name="Jarju S."/>
            <person name="Secka A."/>
            <person name="Antonio M."/>
            <person name="Oren A."/>
            <person name="Chaudhuri R.R."/>
            <person name="La Ragione R."/>
            <person name="Hildebrand F."/>
            <person name="Pallen M.J."/>
        </authorList>
    </citation>
    <scope>NUCLEOTIDE SEQUENCE</scope>
    <source>
        <strain evidence="2">11300</strain>
    </source>
</reference>
<keyword evidence="1" id="KW-1133">Transmembrane helix</keyword>
<gene>
    <name evidence="2" type="ORF">IAD16_01015</name>
</gene>